<dbReference type="InterPro" id="IPR001179">
    <property type="entry name" value="PPIase_FKBP_dom"/>
</dbReference>
<evidence type="ECO:0000256" key="8">
    <source>
        <dbReference type="ARBA" id="ARBA00037071"/>
    </source>
</evidence>
<comment type="similarity">
    <text evidence="3 10">Belongs to the FKBP-type PPIase family.</text>
</comment>
<sequence>MEPIVENQDRITLTFIGKLDNGAVFMRVPADKPMSLRIGDAELPPSVEQTLTGMKIGETRTVRVDPDEGYGPRMKNLLHEVPRNTIGHRFEPKAGMLISQKVERDGKQHSVPATIIEVHDETVVLDYNHPLAGHHLTYELTVVAIEKFSQP</sequence>
<gene>
    <name evidence="12" type="ORF">SAMN02745124_00977</name>
</gene>
<evidence type="ECO:0000259" key="11">
    <source>
        <dbReference type="PROSITE" id="PS50059"/>
    </source>
</evidence>
<dbReference type="Gene3D" id="3.10.50.40">
    <property type="match status" value="1"/>
</dbReference>
<evidence type="ECO:0000256" key="5">
    <source>
        <dbReference type="ARBA" id="ARBA00023110"/>
    </source>
</evidence>
<keyword evidence="4" id="KW-0963">Cytoplasm</keyword>
<dbReference type="GO" id="GO:0042026">
    <property type="term" value="P:protein refolding"/>
    <property type="evidence" value="ECO:0007669"/>
    <property type="project" value="UniProtKB-ARBA"/>
</dbReference>
<evidence type="ECO:0000313" key="13">
    <source>
        <dbReference type="Proteomes" id="UP000184139"/>
    </source>
</evidence>
<keyword evidence="13" id="KW-1185">Reference proteome</keyword>
<dbReference type="GO" id="GO:0005737">
    <property type="term" value="C:cytoplasm"/>
    <property type="evidence" value="ECO:0007669"/>
    <property type="project" value="UniProtKB-SubCell"/>
</dbReference>
<dbReference type="AlphaFoldDB" id="A0A1M5U3I1"/>
<proteinExistence type="inferred from homology"/>
<dbReference type="OrthoDB" id="9808891at2"/>
<organism evidence="12 13">
    <name type="scientific">Desulfofustis glycolicus DSM 9705</name>
    <dbReference type="NCBI Taxonomy" id="1121409"/>
    <lineage>
        <taxon>Bacteria</taxon>
        <taxon>Pseudomonadati</taxon>
        <taxon>Thermodesulfobacteriota</taxon>
        <taxon>Desulfobulbia</taxon>
        <taxon>Desulfobulbales</taxon>
        <taxon>Desulfocapsaceae</taxon>
        <taxon>Desulfofustis</taxon>
    </lineage>
</organism>
<evidence type="ECO:0000256" key="6">
    <source>
        <dbReference type="ARBA" id="ARBA00023186"/>
    </source>
</evidence>
<evidence type="ECO:0000256" key="7">
    <source>
        <dbReference type="ARBA" id="ARBA00023235"/>
    </source>
</evidence>
<dbReference type="PANTHER" id="PTHR47861">
    <property type="entry name" value="FKBP-TYPE PEPTIDYL-PROLYL CIS-TRANS ISOMERASE SLYD"/>
    <property type="match status" value="1"/>
</dbReference>
<evidence type="ECO:0000256" key="9">
    <source>
        <dbReference type="PROSITE-ProRule" id="PRU00277"/>
    </source>
</evidence>
<dbReference type="GO" id="GO:0003755">
    <property type="term" value="F:peptidyl-prolyl cis-trans isomerase activity"/>
    <property type="evidence" value="ECO:0007669"/>
    <property type="project" value="UniProtKB-UniRule"/>
</dbReference>
<dbReference type="RefSeq" id="WP_073373785.1">
    <property type="nucleotide sequence ID" value="NZ_FQXS01000004.1"/>
</dbReference>
<dbReference type="STRING" id="1121409.SAMN02745124_00977"/>
<dbReference type="EMBL" id="FQXS01000004">
    <property type="protein sequence ID" value="SHH57421.1"/>
    <property type="molecule type" value="Genomic_DNA"/>
</dbReference>
<reference evidence="12 13" key="1">
    <citation type="submission" date="2016-11" db="EMBL/GenBank/DDBJ databases">
        <authorList>
            <person name="Jaros S."/>
            <person name="Januszkiewicz K."/>
            <person name="Wedrychowicz H."/>
        </authorList>
    </citation>
    <scope>NUCLEOTIDE SEQUENCE [LARGE SCALE GENOMIC DNA]</scope>
    <source>
        <strain evidence="12 13">DSM 9705</strain>
    </source>
</reference>
<comment type="subcellular location">
    <subcellularLocation>
        <location evidence="2">Cytoplasm</location>
    </subcellularLocation>
</comment>
<protein>
    <recommendedName>
        <fullName evidence="10">Peptidyl-prolyl cis-trans isomerase</fullName>
        <ecNumber evidence="10">5.2.1.8</ecNumber>
    </recommendedName>
</protein>
<dbReference type="Pfam" id="PF00254">
    <property type="entry name" value="FKBP_C"/>
    <property type="match status" value="1"/>
</dbReference>
<dbReference type="SUPFAM" id="SSF54534">
    <property type="entry name" value="FKBP-like"/>
    <property type="match status" value="1"/>
</dbReference>
<comment type="function">
    <text evidence="8">Also involved in hydrogenase metallocenter assembly, probably by participating in the nickel insertion step. This function in hydrogenase biosynthesis requires chaperone activity and the presence of the metal-binding domain, but not PPIase activity.</text>
</comment>
<dbReference type="Proteomes" id="UP000184139">
    <property type="component" value="Unassembled WGS sequence"/>
</dbReference>
<feature type="domain" description="PPIase FKBP-type" evidence="11">
    <location>
        <begin position="8"/>
        <end position="85"/>
    </location>
</feature>
<evidence type="ECO:0000256" key="2">
    <source>
        <dbReference type="ARBA" id="ARBA00004496"/>
    </source>
</evidence>
<accession>A0A1M5U3I1</accession>
<evidence type="ECO:0000256" key="3">
    <source>
        <dbReference type="ARBA" id="ARBA00006577"/>
    </source>
</evidence>
<keyword evidence="7 9" id="KW-0413">Isomerase</keyword>
<dbReference type="PROSITE" id="PS50059">
    <property type="entry name" value="FKBP_PPIASE"/>
    <property type="match status" value="1"/>
</dbReference>
<dbReference type="PANTHER" id="PTHR47861:SF3">
    <property type="entry name" value="FKBP-TYPE PEPTIDYL-PROLYL CIS-TRANS ISOMERASE SLYD"/>
    <property type="match status" value="1"/>
</dbReference>
<name>A0A1M5U3I1_9BACT</name>
<evidence type="ECO:0000256" key="10">
    <source>
        <dbReference type="RuleBase" id="RU003915"/>
    </source>
</evidence>
<evidence type="ECO:0000256" key="1">
    <source>
        <dbReference type="ARBA" id="ARBA00000971"/>
    </source>
</evidence>
<comment type="catalytic activity">
    <reaction evidence="1 9 10">
        <text>[protein]-peptidylproline (omega=180) = [protein]-peptidylproline (omega=0)</text>
        <dbReference type="Rhea" id="RHEA:16237"/>
        <dbReference type="Rhea" id="RHEA-COMP:10747"/>
        <dbReference type="Rhea" id="RHEA-COMP:10748"/>
        <dbReference type="ChEBI" id="CHEBI:83833"/>
        <dbReference type="ChEBI" id="CHEBI:83834"/>
        <dbReference type="EC" id="5.2.1.8"/>
    </reaction>
</comment>
<keyword evidence="6" id="KW-0143">Chaperone</keyword>
<evidence type="ECO:0000313" key="12">
    <source>
        <dbReference type="EMBL" id="SHH57421.1"/>
    </source>
</evidence>
<dbReference type="EC" id="5.2.1.8" evidence="10"/>
<evidence type="ECO:0000256" key="4">
    <source>
        <dbReference type="ARBA" id="ARBA00022490"/>
    </source>
</evidence>
<dbReference type="InterPro" id="IPR046357">
    <property type="entry name" value="PPIase_dom_sf"/>
</dbReference>
<keyword evidence="5 9" id="KW-0697">Rotamase</keyword>